<proteinExistence type="predicted"/>
<feature type="compositionally biased region" description="Low complexity" evidence="1">
    <location>
        <begin position="250"/>
        <end position="262"/>
    </location>
</feature>
<dbReference type="Proteomes" id="UP000295345">
    <property type="component" value="Unassembled WGS sequence"/>
</dbReference>
<keyword evidence="3" id="KW-1185">Reference proteome</keyword>
<feature type="region of interest" description="Disordered" evidence="1">
    <location>
        <begin position="247"/>
        <end position="368"/>
    </location>
</feature>
<name>A0A4R4SHQ7_9ACTN</name>
<dbReference type="RefSeq" id="WP_132821862.1">
    <property type="nucleotide sequence ID" value="NZ_SMKI01000592.1"/>
</dbReference>
<feature type="region of interest" description="Disordered" evidence="1">
    <location>
        <begin position="164"/>
        <end position="205"/>
    </location>
</feature>
<feature type="region of interest" description="Disordered" evidence="1">
    <location>
        <begin position="395"/>
        <end position="456"/>
    </location>
</feature>
<protein>
    <recommendedName>
        <fullName evidence="4">WXG100 family type VII secretion target</fullName>
    </recommendedName>
</protein>
<dbReference type="Gene3D" id="1.20.1260.20">
    <property type="entry name" value="PPE superfamily"/>
    <property type="match status" value="1"/>
</dbReference>
<evidence type="ECO:0000256" key="1">
    <source>
        <dbReference type="SAM" id="MobiDB-lite"/>
    </source>
</evidence>
<evidence type="ECO:0008006" key="4">
    <source>
        <dbReference type="Google" id="ProtNLM"/>
    </source>
</evidence>
<reference evidence="2 3" key="1">
    <citation type="submission" date="2019-03" db="EMBL/GenBank/DDBJ databases">
        <title>Draft genome sequences of novel Actinobacteria.</title>
        <authorList>
            <person name="Sahin N."/>
            <person name="Ay H."/>
            <person name="Saygin H."/>
        </authorList>
    </citation>
    <scope>NUCLEOTIDE SEQUENCE [LARGE SCALE GENOMIC DNA]</scope>
    <source>
        <strain evidence="2 3">DSM 41900</strain>
    </source>
</reference>
<evidence type="ECO:0000313" key="2">
    <source>
        <dbReference type="EMBL" id="TDC63027.1"/>
    </source>
</evidence>
<dbReference type="InterPro" id="IPR038332">
    <property type="entry name" value="PPE_sf"/>
</dbReference>
<feature type="compositionally biased region" description="Basic and acidic residues" evidence="1">
    <location>
        <begin position="443"/>
        <end position="456"/>
    </location>
</feature>
<dbReference type="AlphaFoldDB" id="A0A4R4SHQ7"/>
<organism evidence="2 3">
    <name type="scientific">Streptomyces hainanensis</name>
    <dbReference type="NCBI Taxonomy" id="402648"/>
    <lineage>
        <taxon>Bacteria</taxon>
        <taxon>Bacillati</taxon>
        <taxon>Actinomycetota</taxon>
        <taxon>Actinomycetes</taxon>
        <taxon>Kitasatosporales</taxon>
        <taxon>Streptomycetaceae</taxon>
        <taxon>Streptomyces</taxon>
    </lineage>
</organism>
<accession>A0A4R4SHQ7</accession>
<feature type="compositionally biased region" description="Basic and acidic residues" evidence="1">
    <location>
        <begin position="195"/>
        <end position="205"/>
    </location>
</feature>
<dbReference type="EMBL" id="SMKI01000592">
    <property type="protein sequence ID" value="TDC63027.1"/>
    <property type="molecule type" value="Genomic_DNA"/>
</dbReference>
<sequence length="456" mass="47989">MGDFEDYTHEQLVAMLAGANPEQLTTRADVLLSMAEALNGTDKQIFLRMSQVEWQGEGADAFREWGRHLVEESVSLAAYARTVGNALQDAGQALVEARATMPAVPERPAPLADTALPTVAEELERQEAILVLERLSSNYRTAADDLAAADEPQYRPLHGVVDPDGDKWPESTPQPFGSADSGPWTARQFGNVPSEGERTEASRRGYTGDHVITRDGGEHLTDLAELPTAVTDGQVITSLDSMAPVVDRVLPPGEQGPLLEGPSHVRNGTAESPERMPPHGVPTPLQQRRDGHWGRVPDPGRQNSGAGGGNSETPRSPAGYPQARPGISGLAGPGEAPAQGTGAVRPPVHGGAGLPTHAPSRGVSAPSGVVGGIARPPLAAGRGLPVSVAIGAQDSFAYRDPATGLVRGPGGTPVMKRAGQTGDRPPAQSGRPARSTRKRRGRKNDGERDETQKRND</sequence>
<evidence type="ECO:0000313" key="3">
    <source>
        <dbReference type="Proteomes" id="UP000295345"/>
    </source>
</evidence>
<dbReference type="OrthoDB" id="4337967at2"/>
<comment type="caution">
    <text evidence="2">The sequence shown here is derived from an EMBL/GenBank/DDBJ whole genome shotgun (WGS) entry which is preliminary data.</text>
</comment>
<gene>
    <name evidence="2" type="ORF">E1283_33075</name>
</gene>